<dbReference type="AlphaFoldDB" id="A0A011P5P9"/>
<reference evidence="1 2" key="1">
    <citation type="journal article" date="2014" name="Genome Announc.">
        <title>Genome Sequence of a Presumptive Mannheimia haemolytica Strain with an A1/A6-Cross-Reactive Serotype from a White-Tailed Deer (Odocoileus virginianus).</title>
        <authorList>
            <person name="Lawrence P.K."/>
            <person name="Bey R.F."/>
            <person name="Wiener B."/>
            <person name="Kittichotirat W."/>
            <person name="Bumgarner R.E."/>
        </authorList>
    </citation>
    <scope>NUCLEOTIDE SEQUENCE [LARGE SCALE GENOMIC DNA]</scope>
    <source>
        <strain evidence="1 2">PKL10</strain>
    </source>
</reference>
<protein>
    <submittedName>
        <fullName evidence="1">Uncharacterized protein</fullName>
    </submittedName>
</protein>
<gene>
    <name evidence="1" type="ORF">AK33_08650</name>
</gene>
<proteinExistence type="predicted"/>
<comment type="caution">
    <text evidence="1">The sequence shown here is derived from an EMBL/GenBank/DDBJ whole genome shotgun (WGS) entry which is preliminary data.</text>
</comment>
<keyword evidence="2" id="KW-1185">Reference proteome</keyword>
<name>A0A011P5P9_9PAST</name>
<evidence type="ECO:0000313" key="1">
    <source>
        <dbReference type="EMBL" id="EXI61809.1"/>
    </source>
</evidence>
<dbReference type="Proteomes" id="UP000054123">
    <property type="component" value="Unassembled WGS sequence"/>
</dbReference>
<sequence length="66" mass="7762">MIRIKQLIRNASCKFEITSEFGCYCLYRLVRNSRGEVINRVLVLNTSEFKKAIIKLIEQIEKQKGK</sequence>
<dbReference type="PATRIC" id="fig|1450449.3.peg.1714"/>
<evidence type="ECO:0000313" key="2">
    <source>
        <dbReference type="Proteomes" id="UP000054123"/>
    </source>
</evidence>
<dbReference type="EMBL" id="JANJ01000006">
    <property type="protein sequence ID" value="EXI61809.1"/>
    <property type="molecule type" value="Genomic_DNA"/>
</dbReference>
<accession>A0A011P5P9</accession>
<organism evidence="1 2">
    <name type="scientific">Mannheimia granulomatis</name>
    <dbReference type="NCBI Taxonomy" id="85402"/>
    <lineage>
        <taxon>Bacteria</taxon>
        <taxon>Pseudomonadati</taxon>
        <taxon>Pseudomonadota</taxon>
        <taxon>Gammaproteobacteria</taxon>
        <taxon>Pasteurellales</taxon>
        <taxon>Pasteurellaceae</taxon>
        <taxon>Mannheimia</taxon>
    </lineage>
</organism>